<organism evidence="1 2">
    <name type="scientific">Penicillium digitatum</name>
    <name type="common">Green mold</name>
    <dbReference type="NCBI Taxonomy" id="36651"/>
    <lineage>
        <taxon>Eukaryota</taxon>
        <taxon>Fungi</taxon>
        <taxon>Dikarya</taxon>
        <taxon>Ascomycota</taxon>
        <taxon>Pezizomycotina</taxon>
        <taxon>Eurotiomycetes</taxon>
        <taxon>Eurotiomycetidae</taxon>
        <taxon>Eurotiales</taxon>
        <taxon>Aspergillaceae</taxon>
        <taxon>Penicillium</taxon>
    </lineage>
</organism>
<gene>
    <name evidence="1" type="ORF">Pdw03_0784</name>
</gene>
<dbReference type="EMBL" id="CP060777">
    <property type="protein sequence ID" value="QQK45886.1"/>
    <property type="molecule type" value="Genomic_DNA"/>
</dbReference>
<accession>A0A7T7BN43</accession>
<name>A0A7T7BN43_PENDI</name>
<sequence length="22" mass="2524">MKAYDRADVLGNTLCERPMKLV</sequence>
<protein>
    <submittedName>
        <fullName evidence="1">Uncharacterized protein</fullName>
    </submittedName>
</protein>
<dbReference type="AlphaFoldDB" id="A0A7T7BN43"/>
<evidence type="ECO:0000313" key="2">
    <source>
        <dbReference type="Proteomes" id="UP000595662"/>
    </source>
</evidence>
<evidence type="ECO:0000313" key="1">
    <source>
        <dbReference type="EMBL" id="QQK45886.1"/>
    </source>
</evidence>
<dbReference type="Proteomes" id="UP000595662">
    <property type="component" value="Chromosome 4"/>
</dbReference>
<reference evidence="1 2" key="1">
    <citation type="submission" date="2020-08" db="EMBL/GenBank/DDBJ databases">
        <title>The completed genome sequence of the pathogenic ascomycete fungus Penicillium digitatum.</title>
        <authorList>
            <person name="Wang M."/>
        </authorList>
    </citation>
    <scope>NUCLEOTIDE SEQUENCE [LARGE SCALE GENOMIC DNA]</scope>
    <source>
        <strain evidence="1 2">PdW03</strain>
    </source>
</reference>
<proteinExistence type="predicted"/>